<organism evidence="3 4">
    <name type="scientific">Actinomadura craniellae</name>
    <dbReference type="NCBI Taxonomy" id="2231787"/>
    <lineage>
        <taxon>Bacteria</taxon>
        <taxon>Bacillati</taxon>
        <taxon>Actinomycetota</taxon>
        <taxon>Actinomycetes</taxon>
        <taxon>Streptosporangiales</taxon>
        <taxon>Thermomonosporaceae</taxon>
        <taxon>Actinomadura</taxon>
    </lineage>
</organism>
<feature type="domain" description="Isochorismatase-like" evidence="2">
    <location>
        <begin position="4"/>
        <end position="178"/>
    </location>
</feature>
<dbReference type="CDD" id="cd00431">
    <property type="entry name" value="cysteine_hydrolases"/>
    <property type="match status" value="1"/>
</dbReference>
<evidence type="ECO:0000313" key="4">
    <source>
        <dbReference type="Proteomes" id="UP000251891"/>
    </source>
</evidence>
<dbReference type="InterPro" id="IPR036380">
    <property type="entry name" value="Isochorismatase-like_sf"/>
</dbReference>
<proteinExistence type="predicted"/>
<dbReference type="RefSeq" id="WP_111870047.1">
    <property type="nucleotide sequence ID" value="NZ_QLYX01000011.1"/>
</dbReference>
<name>A0A365H1E3_9ACTN</name>
<dbReference type="Proteomes" id="UP000251891">
    <property type="component" value="Unassembled WGS sequence"/>
</dbReference>
<dbReference type="Gene3D" id="3.40.50.850">
    <property type="entry name" value="Isochorismatase-like"/>
    <property type="match status" value="1"/>
</dbReference>
<evidence type="ECO:0000313" key="3">
    <source>
        <dbReference type="EMBL" id="RAY12859.1"/>
    </source>
</evidence>
<gene>
    <name evidence="3" type="ORF">DPM19_22855</name>
</gene>
<dbReference type="PANTHER" id="PTHR43540">
    <property type="entry name" value="PEROXYUREIDOACRYLATE/UREIDOACRYLATE AMIDOHYDROLASE-RELATED"/>
    <property type="match status" value="1"/>
</dbReference>
<evidence type="ECO:0000259" key="2">
    <source>
        <dbReference type="Pfam" id="PF00857"/>
    </source>
</evidence>
<accession>A0A365H1E3</accession>
<dbReference type="InterPro" id="IPR000868">
    <property type="entry name" value="Isochorismatase-like_dom"/>
</dbReference>
<dbReference type="EMBL" id="QLYX01000011">
    <property type="protein sequence ID" value="RAY12859.1"/>
    <property type="molecule type" value="Genomic_DNA"/>
</dbReference>
<keyword evidence="1 3" id="KW-0378">Hydrolase</keyword>
<dbReference type="PANTHER" id="PTHR43540:SF1">
    <property type="entry name" value="ISOCHORISMATASE HYDROLASE"/>
    <property type="match status" value="1"/>
</dbReference>
<evidence type="ECO:0000256" key="1">
    <source>
        <dbReference type="ARBA" id="ARBA00022801"/>
    </source>
</evidence>
<reference evidence="3 4" key="1">
    <citation type="submission" date="2018-06" db="EMBL/GenBank/DDBJ databases">
        <title>Actinomadura craniellae sp. nov. isolated from marine sponge Craniella sp.</title>
        <authorList>
            <person name="Li L."/>
            <person name="Xu Q.H."/>
            <person name="Lin H.W."/>
            <person name="Lu Y.H."/>
        </authorList>
    </citation>
    <scope>NUCLEOTIDE SEQUENCE [LARGE SCALE GENOMIC DNA]</scope>
    <source>
        <strain evidence="3 4">LHW63021</strain>
    </source>
</reference>
<dbReference type="AlphaFoldDB" id="A0A365H1E3"/>
<dbReference type="GO" id="GO:0016787">
    <property type="term" value="F:hydrolase activity"/>
    <property type="evidence" value="ECO:0007669"/>
    <property type="project" value="UniProtKB-KW"/>
</dbReference>
<protein>
    <submittedName>
        <fullName evidence="3">Cysteine hydrolase</fullName>
    </submittedName>
</protein>
<keyword evidence="4" id="KW-1185">Reference proteome</keyword>
<dbReference type="OrthoDB" id="9814140at2"/>
<sequence length="183" mass="19080">MAKSALLVMDVQNVVVSQFPDSEYLPRLRTAVDAARAAGLPVIYPVVGVRSGPLGASGRNKIFGALAQSGGLPAGSDLLQIHPAVAPEPGDTVVTKTRVSAFSGSDLELVLRAGDIDHLVLTGIATSGIVLSTLRQAADLDYGLTVLADGCLDSDPEVHRVLTEKVFPMQAEVRTVADWTPAP</sequence>
<dbReference type="SUPFAM" id="SSF52499">
    <property type="entry name" value="Isochorismatase-like hydrolases"/>
    <property type="match status" value="1"/>
</dbReference>
<dbReference type="InterPro" id="IPR050272">
    <property type="entry name" value="Isochorismatase-like_hydrls"/>
</dbReference>
<comment type="caution">
    <text evidence="3">The sequence shown here is derived from an EMBL/GenBank/DDBJ whole genome shotgun (WGS) entry which is preliminary data.</text>
</comment>
<dbReference type="Pfam" id="PF00857">
    <property type="entry name" value="Isochorismatase"/>
    <property type="match status" value="1"/>
</dbReference>